<proteinExistence type="predicted"/>
<comment type="caution">
    <text evidence="1">The sequence shown here is derived from an EMBL/GenBank/DDBJ whole genome shotgun (WGS) entry which is preliminary data.</text>
</comment>
<dbReference type="Proteomes" id="UP001608902">
    <property type="component" value="Unassembled WGS sequence"/>
</dbReference>
<evidence type="ECO:0000313" key="2">
    <source>
        <dbReference type="Proteomes" id="UP001608902"/>
    </source>
</evidence>
<accession>A0ABD6ECM8</accession>
<dbReference type="EMBL" id="JBGFUD010000395">
    <property type="protein sequence ID" value="MFH4974447.1"/>
    <property type="molecule type" value="Genomic_DNA"/>
</dbReference>
<name>A0ABD6ECM8_9BILA</name>
<evidence type="ECO:0008006" key="3">
    <source>
        <dbReference type="Google" id="ProtNLM"/>
    </source>
</evidence>
<keyword evidence="2" id="KW-1185">Reference proteome</keyword>
<reference evidence="1 2" key="1">
    <citation type="submission" date="2024-08" db="EMBL/GenBank/DDBJ databases">
        <title>Gnathostoma spinigerum genome.</title>
        <authorList>
            <person name="Gonzalez-Bertolin B."/>
            <person name="Monzon S."/>
            <person name="Zaballos A."/>
            <person name="Jimenez P."/>
            <person name="Dekumyoy P."/>
            <person name="Varona S."/>
            <person name="Cuesta I."/>
            <person name="Sumanam S."/>
            <person name="Adisakwattana P."/>
            <person name="Gasser R.B."/>
            <person name="Hernandez-Gonzalez A."/>
            <person name="Young N.D."/>
            <person name="Perteguer M.J."/>
        </authorList>
    </citation>
    <scope>NUCLEOTIDE SEQUENCE [LARGE SCALE GENOMIC DNA]</scope>
    <source>
        <strain evidence="1">AL3</strain>
        <tissue evidence="1">Liver</tissue>
    </source>
</reference>
<gene>
    <name evidence="1" type="ORF">AB6A40_001156</name>
</gene>
<protein>
    <recommendedName>
        <fullName evidence="3">Ribosomal protein S4</fullName>
    </recommendedName>
</protein>
<evidence type="ECO:0000313" key="1">
    <source>
        <dbReference type="EMBL" id="MFH4974447.1"/>
    </source>
</evidence>
<dbReference type="AlphaFoldDB" id="A0ABD6ECM8"/>
<sequence>MIHLPLSFISEEQFDILPLSVRRVVNKNNLLRKNRRTNHYELAPINFSRLSRSEVEKPRSGDLSAVPEFKDLIGKLHINYPQDVEVSYSRVYSTPFLRSGRRPRIYYLPPSVRSMHSYGHFPVPVRGIVDGNNLSEKNVIRNENELIPLRVLRALPIVNLRRKNFSKLRELKEFVGKVRIYPTQSSLEWPAHEQKIYL</sequence>
<organism evidence="1 2">
    <name type="scientific">Gnathostoma spinigerum</name>
    <dbReference type="NCBI Taxonomy" id="75299"/>
    <lineage>
        <taxon>Eukaryota</taxon>
        <taxon>Metazoa</taxon>
        <taxon>Ecdysozoa</taxon>
        <taxon>Nematoda</taxon>
        <taxon>Chromadorea</taxon>
        <taxon>Rhabditida</taxon>
        <taxon>Spirurina</taxon>
        <taxon>Gnathostomatomorpha</taxon>
        <taxon>Gnathostomatoidea</taxon>
        <taxon>Gnathostomatidae</taxon>
        <taxon>Gnathostoma</taxon>
    </lineage>
</organism>